<name>A0A9D4B7U3_DREPO</name>
<dbReference type="AlphaFoldDB" id="A0A9D4B7U3"/>
<reference evidence="2" key="2">
    <citation type="submission" date="2020-11" db="EMBL/GenBank/DDBJ databases">
        <authorList>
            <person name="McCartney M.A."/>
            <person name="Auch B."/>
            <person name="Kono T."/>
            <person name="Mallez S."/>
            <person name="Becker A."/>
            <person name="Gohl D.M."/>
            <person name="Silverstein K.A.T."/>
            <person name="Koren S."/>
            <person name="Bechman K.B."/>
            <person name="Herman A."/>
            <person name="Abrahante J.E."/>
            <person name="Garbe J."/>
        </authorList>
    </citation>
    <scope>NUCLEOTIDE SEQUENCE</scope>
    <source>
        <strain evidence="2">Duluth1</strain>
        <tissue evidence="2">Whole animal</tissue>
    </source>
</reference>
<organism evidence="2 3">
    <name type="scientific">Dreissena polymorpha</name>
    <name type="common">Zebra mussel</name>
    <name type="synonym">Mytilus polymorpha</name>
    <dbReference type="NCBI Taxonomy" id="45954"/>
    <lineage>
        <taxon>Eukaryota</taxon>
        <taxon>Metazoa</taxon>
        <taxon>Spiralia</taxon>
        <taxon>Lophotrochozoa</taxon>
        <taxon>Mollusca</taxon>
        <taxon>Bivalvia</taxon>
        <taxon>Autobranchia</taxon>
        <taxon>Heteroconchia</taxon>
        <taxon>Euheterodonta</taxon>
        <taxon>Imparidentia</taxon>
        <taxon>Neoheterodontei</taxon>
        <taxon>Myida</taxon>
        <taxon>Dreissenoidea</taxon>
        <taxon>Dreissenidae</taxon>
        <taxon>Dreissena</taxon>
    </lineage>
</organism>
<sequence>MYGPGTTCTGYSHSSCGWENAVPPRYRVQGHAESRETATLASCLPSAEHCTTDHTGDKPKSPQQQADGYPVCCREPVFWSPCNPPPGADTGHALDPRSSIQRSDCADPVIRLAASTGSAYPVITAGFTTASTPWRFAVFTAICTS</sequence>
<keyword evidence="3" id="KW-1185">Reference proteome</keyword>
<dbReference type="Proteomes" id="UP000828390">
    <property type="component" value="Unassembled WGS sequence"/>
</dbReference>
<comment type="caution">
    <text evidence="2">The sequence shown here is derived from an EMBL/GenBank/DDBJ whole genome shotgun (WGS) entry which is preliminary data.</text>
</comment>
<feature type="region of interest" description="Disordered" evidence="1">
    <location>
        <begin position="48"/>
        <end position="67"/>
    </location>
</feature>
<protein>
    <submittedName>
        <fullName evidence="2">Uncharacterized protein</fullName>
    </submittedName>
</protein>
<reference evidence="2" key="1">
    <citation type="journal article" date="2019" name="bioRxiv">
        <title>The Genome of the Zebra Mussel, Dreissena polymorpha: A Resource for Invasive Species Research.</title>
        <authorList>
            <person name="McCartney M.A."/>
            <person name="Auch B."/>
            <person name="Kono T."/>
            <person name="Mallez S."/>
            <person name="Zhang Y."/>
            <person name="Obille A."/>
            <person name="Becker A."/>
            <person name="Abrahante J.E."/>
            <person name="Garbe J."/>
            <person name="Badalamenti J.P."/>
            <person name="Herman A."/>
            <person name="Mangelson H."/>
            <person name="Liachko I."/>
            <person name="Sullivan S."/>
            <person name="Sone E.D."/>
            <person name="Koren S."/>
            <person name="Silverstein K.A.T."/>
            <person name="Beckman K.B."/>
            <person name="Gohl D.M."/>
        </authorList>
    </citation>
    <scope>NUCLEOTIDE SEQUENCE</scope>
    <source>
        <strain evidence="2">Duluth1</strain>
        <tissue evidence="2">Whole animal</tissue>
    </source>
</reference>
<feature type="compositionally biased region" description="Basic and acidic residues" evidence="1">
    <location>
        <begin position="50"/>
        <end position="60"/>
    </location>
</feature>
<evidence type="ECO:0000313" key="2">
    <source>
        <dbReference type="EMBL" id="KAH3692462.1"/>
    </source>
</evidence>
<evidence type="ECO:0000256" key="1">
    <source>
        <dbReference type="SAM" id="MobiDB-lite"/>
    </source>
</evidence>
<evidence type="ECO:0000313" key="3">
    <source>
        <dbReference type="Proteomes" id="UP000828390"/>
    </source>
</evidence>
<gene>
    <name evidence="2" type="ORF">DPMN_194303</name>
</gene>
<proteinExistence type="predicted"/>
<accession>A0A9D4B7U3</accession>
<dbReference type="EMBL" id="JAIWYP010000022">
    <property type="protein sequence ID" value="KAH3692462.1"/>
    <property type="molecule type" value="Genomic_DNA"/>
</dbReference>